<sequence>MERCWRCILQHTQWDAHFRLIIITVFTSGIGMLSLFTKQIRYTAIEEDHQKKKLGRKVLMACTKPDKSWTKLNVDCSDIKHTKQSQED</sequence>
<dbReference type="AlphaFoldDB" id="A0AAV5MBI3"/>
<keyword evidence="1" id="KW-1133">Transmembrane helix</keyword>
<dbReference type="EMBL" id="BPVZ01000204">
    <property type="protein sequence ID" value="GKV46196.1"/>
    <property type="molecule type" value="Genomic_DNA"/>
</dbReference>
<comment type="caution">
    <text evidence="2">The sequence shown here is derived from an EMBL/GenBank/DDBJ whole genome shotgun (WGS) entry which is preliminary data.</text>
</comment>
<keyword evidence="3" id="KW-1185">Reference proteome</keyword>
<evidence type="ECO:0008006" key="4">
    <source>
        <dbReference type="Google" id="ProtNLM"/>
    </source>
</evidence>
<keyword evidence="1" id="KW-0472">Membrane</keyword>
<reference evidence="2 3" key="1">
    <citation type="journal article" date="2021" name="Commun. Biol.">
        <title>The genome of Shorea leprosula (Dipterocarpaceae) highlights the ecological relevance of drought in aseasonal tropical rainforests.</title>
        <authorList>
            <person name="Ng K.K.S."/>
            <person name="Kobayashi M.J."/>
            <person name="Fawcett J.A."/>
            <person name="Hatakeyama M."/>
            <person name="Paape T."/>
            <person name="Ng C.H."/>
            <person name="Ang C.C."/>
            <person name="Tnah L.H."/>
            <person name="Lee C.T."/>
            <person name="Nishiyama T."/>
            <person name="Sese J."/>
            <person name="O'Brien M.J."/>
            <person name="Copetti D."/>
            <person name="Mohd Noor M.I."/>
            <person name="Ong R.C."/>
            <person name="Putra M."/>
            <person name="Sireger I.Z."/>
            <person name="Indrioko S."/>
            <person name="Kosugi Y."/>
            <person name="Izuno A."/>
            <person name="Isagi Y."/>
            <person name="Lee S.L."/>
            <person name="Shimizu K.K."/>
        </authorList>
    </citation>
    <scope>NUCLEOTIDE SEQUENCE [LARGE SCALE GENOMIC DNA]</scope>
    <source>
        <strain evidence="2">214</strain>
    </source>
</reference>
<protein>
    <recommendedName>
        <fullName evidence="4">N-acetyltransferase domain-containing protein</fullName>
    </recommendedName>
</protein>
<name>A0AAV5MBI3_9ROSI</name>
<evidence type="ECO:0000256" key="1">
    <source>
        <dbReference type="SAM" id="Phobius"/>
    </source>
</evidence>
<feature type="transmembrane region" description="Helical" evidence="1">
    <location>
        <begin position="16"/>
        <end position="36"/>
    </location>
</feature>
<dbReference type="Proteomes" id="UP001054252">
    <property type="component" value="Unassembled WGS sequence"/>
</dbReference>
<gene>
    <name evidence="2" type="ORF">SLEP1_g53198</name>
</gene>
<accession>A0AAV5MBI3</accession>
<proteinExistence type="predicted"/>
<keyword evidence="1" id="KW-0812">Transmembrane</keyword>
<evidence type="ECO:0000313" key="2">
    <source>
        <dbReference type="EMBL" id="GKV46196.1"/>
    </source>
</evidence>
<evidence type="ECO:0000313" key="3">
    <source>
        <dbReference type="Proteomes" id="UP001054252"/>
    </source>
</evidence>
<organism evidence="2 3">
    <name type="scientific">Rubroshorea leprosula</name>
    <dbReference type="NCBI Taxonomy" id="152421"/>
    <lineage>
        <taxon>Eukaryota</taxon>
        <taxon>Viridiplantae</taxon>
        <taxon>Streptophyta</taxon>
        <taxon>Embryophyta</taxon>
        <taxon>Tracheophyta</taxon>
        <taxon>Spermatophyta</taxon>
        <taxon>Magnoliopsida</taxon>
        <taxon>eudicotyledons</taxon>
        <taxon>Gunneridae</taxon>
        <taxon>Pentapetalae</taxon>
        <taxon>rosids</taxon>
        <taxon>malvids</taxon>
        <taxon>Malvales</taxon>
        <taxon>Dipterocarpaceae</taxon>
        <taxon>Rubroshorea</taxon>
    </lineage>
</organism>